<name>A0ABW8XZG1_9FLAO</name>
<gene>
    <name evidence="1" type="ORF">ABS765_03510</name>
</gene>
<accession>A0ABW8XZG1</accession>
<keyword evidence="2" id="KW-1185">Reference proteome</keyword>
<dbReference type="EMBL" id="JBELPY010000001">
    <property type="protein sequence ID" value="MFL9833093.1"/>
    <property type="molecule type" value="Genomic_DNA"/>
</dbReference>
<dbReference type="RefSeq" id="WP_408087585.1">
    <property type="nucleotide sequence ID" value="NZ_JBELPY010000001.1"/>
</dbReference>
<evidence type="ECO:0000313" key="2">
    <source>
        <dbReference type="Proteomes" id="UP001629058"/>
    </source>
</evidence>
<proteinExistence type="predicted"/>
<dbReference type="Proteomes" id="UP001629058">
    <property type="component" value="Unassembled WGS sequence"/>
</dbReference>
<comment type="caution">
    <text evidence="1">The sequence shown here is derived from an EMBL/GenBank/DDBJ whole genome shotgun (WGS) entry which is preliminary data.</text>
</comment>
<protein>
    <submittedName>
        <fullName evidence="1">Uncharacterized protein</fullName>
    </submittedName>
</protein>
<reference evidence="1 2" key="1">
    <citation type="submission" date="2024-06" db="EMBL/GenBank/DDBJ databases">
        <authorList>
            <person name="Kaempfer P."/>
            <person name="Viver T."/>
        </authorList>
    </citation>
    <scope>NUCLEOTIDE SEQUENCE [LARGE SCALE GENOMIC DNA]</scope>
    <source>
        <strain evidence="1 2">ST-37</strain>
    </source>
</reference>
<evidence type="ECO:0000313" key="1">
    <source>
        <dbReference type="EMBL" id="MFL9833093.1"/>
    </source>
</evidence>
<sequence>MCDFTKGIRLCTCDGEKIKYRKPDNYKKVRGQLVKIQNRKNDNIPLIYIWHLWRFKGINTECEMLGHYLFPNDDIGNGLNAEWIALNLNVENCFDFNYSPTEGDCLYITQNVEMSPYISFIFKNGEWIADHYDPFSDITELVSSGKITIP</sequence>
<organism evidence="1 2">
    <name type="scientific">Chryseobacterium terrae</name>
    <dbReference type="NCBI Taxonomy" id="3163299"/>
    <lineage>
        <taxon>Bacteria</taxon>
        <taxon>Pseudomonadati</taxon>
        <taxon>Bacteroidota</taxon>
        <taxon>Flavobacteriia</taxon>
        <taxon>Flavobacteriales</taxon>
        <taxon>Weeksellaceae</taxon>
        <taxon>Chryseobacterium group</taxon>
        <taxon>Chryseobacterium</taxon>
    </lineage>
</organism>